<evidence type="ECO:0000256" key="2">
    <source>
        <dbReference type="SAM" id="Phobius"/>
    </source>
</evidence>
<protein>
    <recommendedName>
        <fullName evidence="3">Sigma factor regulator C-terminal domain-containing protein</fullName>
    </recommendedName>
</protein>
<evidence type="ECO:0000259" key="3">
    <source>
        <dbReference type="Pfam" id="PF13791"/>
    </source>
</evidence>
<dbReference type="RefSeq" id="WP_210094185.1">
    <property type="nucleotide sequence ID" value="NZ_BOSA01000001.1"/>
</dbReference>
<keyword evidence="2" id="KW-0472">Membrane</keyword>
<name>A0ABS4F5R9_9BACL</name>
<feature type="transmembrane region" description="Helical" evidence="2">
    <location>
        <begin position="43"/>
        <end position="69"/>
    </location>
</feature>
<keyword evidence="5" id="KW-1185">Reference proteome</keyword>
<dbReference type="Pfam" id="PF13791">
    <property type="entry name" value="Sigma_reg_C"/>
    <property type="match status" value="1"/>
</dbReference>
<dbReference type="GeneID" id="95402709"/>
<gene>
    <name evidence="4" type="ORF">J2Z18_000663</name>
</gene>
<sequence length="355" mass="41086">MSDHKGADEEGQVLFVDEQGQSKPGKRIKDRRNRMIWPTRVKFLTNVLGAAILLLLLYSIYISAIHIYLDRSGRSEQFNRAVLSVIELHEDGLRVEKPAFPNIEVTPFLTQKTTLKLYRDVGKWQVITGEVHAKLTISGKLTYSVERTSPYLNQDDRPAFILPYSVMFEETIEANPKTESDLKLLDQVGEGHVAQLSFSTKTLMPPEELHKLLADYDLAITGMPVYAGELKEFEVGYSLGDSKDYYVSHLSLKPRYGFREDNSLSMWQFYFKPEEDQHNMPEHVEHMKSDIEWMINNASYNGEDEDKQRLAYIQKNGVQVYGATVTGPVKELQRLKERPEFREFRLGRIEVWNWD</sequence>
<organism evidence="4 5">
    <name type="scientific">Paenibacillus lactis</name>
    <dbReference type="NCBI Taxonomy" id="228574"/>
    <lineage>
        <taxon>Bacteria</taxon>
        <taxon>Bacillati</taxon>
        <taxon>Bacillota</taxon>
        <taxon>Bacilli</taxon>
        <taxon>Bacillales</taxon>
        <taxon>Paenibacillaceae</taxon>
        <taxon>Paenibacillus</taxon>
    </lineage>
</organism>
<feature type="region of interest" description="Disordered" evidence="1">
    <location>
        <begin position="1"/>
        <end position="27"/>
    </location>
</feature>
<proteinExistence type="predicted"/>
<evidence type="ECO:0000313" key="5">
    <source>
        <dbReference type="Proteomes" id="UP000706926"/>
    </source>
</evidence>
<evidence type="ECO:0000256" key="1">
    <source>
        <dbReference type="SAM" id="MobiDB-lite"/>
    </source>
</evidence>
<evidence type="ECO:0000313" key="4">
    <source>
        <dbReference type="EMBL" id="MBP1891591.1"/>
    </source>
</evidence>
<keyword evidence="2" id="KW-1133">Transmembrane helix</keyword>
<keyword evidence="2" id="KW-0812">Transmembrane</keyword>
<dbReference type="EMBL" id="JAGGKI010000002">
    <property type="protein sequence ID" value="MBP1891591.1"/>
    <property type="molecule type" value="Genomic_DNA"/>
</dbReference>
<reference evidence="4 5" key="1">
    <citation type="submission" date="2021-03" db="EMBL/GenBank/DDBJ databases">
        <title>Genomic Encyclopedia of Type Strains, Phase IV (KMG-IV): sequencing the most valuable type-strain genomes for metagenomic binning, comparative biology and taxonomic classification.</title>
        <authorList>
            <person name="Goeker M."/>
        </authorList>
    </citation>
    <scope>NUCLEOTIDE SEQUENCE [LARGE SCALE GENOMIC DNA]</scope>
    <source>
        <strain evidence="4 5">DSM 15596</strain>
    </source>
</reference>
<dbReference type="InterPro" id="IPR025672">
    <property type="entry name" value="Sigma_reg_C_dom"/>
</dbReference>
<feature type="domain" description="Sigma factor regulator C-terminal" evidence="3">
    <location>
        <begin position="185"/>
        <end position="347"/>
    </location>
</feature>
<accession>A0ABS4F5R9</accession>
<dbReference type="Proteomes" id="UP000706926">
    <property type="component" value="Unassembled WGS sequence"/>
</dbReference>
<comment type="caution">
    <text evidence="4">The sequence shown here is derived from an EMBL/GenBank/DDBJ whole genome shotgun (WGS) entry which is preliminary data.</text>
</comment>